<reference evidence="5 6" key="2">
    <citation type="submission" date="2018-11" db="EMBL/GenBank/DDBJ databases">
        <authorList>
            <consortium name="Pathogen Informatics"/>
        </authorList>
    </citation>
    <scope>NUCLEOTIDE SEQUENCE [LARGE SCALE GENOMIC DNA]</scope>
    <source>
        <strain evidence="5 6">NST_G2</strain>
    </source>
</reference>
<proteinExistence type="predicted"/>
<evidence type="ECO:0000256" key="3">
    <source>
        <dbReference type="PROSITE-ProRule" id="PRU00059"/>
    </source>
</evidence>
<dbReference type="PANTHER" id="PTHR24251">
    <property type="entry name" value="OVOCHYMASE-RELATED"/>
    <property type="match status" value="1"/>
</dbReference>
<evidence type="ECO:0000313" key="5">
    <source>
        <dbReference type="EMBL" id="VDL92440.1"/>
    </source>
</evidence>
<dbReference type="WBParaSite" id="SSLN_0000625001-mRNA-1">
    <property type="protein sequence ID" value="SSLN_0000625001-mRNA-1"/>
    <property type="gene ID" value="SSLN_0000625001"/>
</dbReference>
<feature type="domain" description="CUB" evidence="4">
    <location>
        <begin position="1"/>
        <end position="86"/>
    </location>
</feature>
<dbReference type="PROSITE" id="PS01180">
    <property type="entry name" value="CUB"/>
    <property type="match status" value="1"/>
</dbReference>
<keyword evidence="2" id="KW-1015">Disulfide bond</keyword>
<dbReference type="EMBL" id="UYSU01033520">
    <property type="protein sequence ID" value="VDL92440.1"/>
    <property type="molecule type" value="Genomic_DNA"/>
</dbReference>
<organism evidence="7">
    <name type="scientific">Schistocephalus solidus</name>
    <name type="common">Tapeworm</name>
    <dbReference type="NCBI Taxonomy" id="70667"/>
    <lineage>
        <taxon>Eukaryota</taxon>
        <taxon>Metazoa</taxon>
        <taxon>Spiralia</taxon>
        <taxon>Lophotrochozoa</taxon>
        <taxon>Platyhelminthes</taxon>
        <taxon>Cestoda</taxon>
        <taxon>Eucestoda</taxon>
        <taxon>Diphyllobothriidea</taxon>
        <taxon>Diphyllobothriidae</taxon>
        <taxon>Schistocephalus</taxon>
    </lineage>
</organism>
<dbReference type="CDD" id="cd00041">
    <property type="entry name" value="CUB"/>
    <property type="match status" value="1"/>
</dbReference>
<keyword evidence="6" id="KW-1185">Reference proteome</keyword>
<protein>
    <submittedName>
        <fullName evidence="7">CUB domain-containing protein</fullName>
    </submittedName>
</protein>
<dbReference type="InterPro" id="IPR035914">
    <property type="entry name" value="Sperma_CUB_dom_sf"/>
</dbReference>
<dbReference type="OrthoDB" id="6285130at2759"/>
<dbReference type="Proteomes" id="UP000275846">
    <property type="component" value="Unassembled WGS sequence"/>
</dbReference>
<dbReference type="InterPro" id="IPR000859">
    <property type="entry name" value="CUB_dom"/>
</dbReference>
<dbReference type="AlphaFoldDB" id="A0A183SPA7"/>
<evidence type="ECO:0000313" key="6">
    <source>
        <dbReference type="Proteomes" id="UP000275846"/>
    </source>
</evidence>
<accession>A0A183SPA7</accession>
<evidence type="ECO:0000256" key="2">
    <source>
        <dbReference type="ARBA" id="ARBA00023157"/>
    </source>
</evidence>
<dbReference type="STRING" id="70667.A0A183SPA7"/>
<evidence type="ECO:0000313" key="7">
    <source>
        <dbReference type="WBParaSite" id="SSLN_0000625001-mRNA-1"/>
    </source>
</evidence>
<name>A0A183SPA7_SCHSO</name>
<dbReference type="SUPFAM" id="SSF49854">
    <property type="entry name" value="Spermadhesin, CUB domain"/>
    <property type="match status" value="1"/>
</dbReference>
<dbReference type="Gene3D" id="2.60.120.290">
    <property type="entry name" value="Spermadhesin, CUB domain"/>
    <property type="match status" value="1"/>
</dbReference>
<dbReference type="SMART" id="SM00042">
    <property type="entry name" value="CUB"/>
    <property type="match status" value="1"/>
</dbReference>
<reference evidence="7" key="1">
    <citation type="submission" date="2016-06" db="UniProtKB">
        <authorList>
            <consortium name="WormBaseParasite"/>
        </authorList>
    </citation>
    <scope>IDENTIFICATION</scope>
</reference>
<evidence type="ECO:0000256" key="1">
    <source>
        <dbReference type="ARBA" id="ARBA00022737"/>
    </source>
</evidence>
<dbReference type="FunFam" id="2.60.120.290:FF:000005">
    <property type="entry name" value="Procollagen C-endopeptidase enhancer 1"/>
    <property type="match status" value="1"/>
</dbReference>
<comment type="caution">
    <text evidence="3">Lacks conserved residue(s) required for the propagation of feature annotation.</text>
</comment>
<sequence length="89" mass="10069">MIEVPVGFSVVLTFSNFTLEGQKDCRNDYLEIHDGPSEHSHTPILHRICGPDAPAPIKSTGNTMTVRFITDDFNEKKGFKARFKKIYLV</sequence>
<evidence type="ECO:0000259" key="4">
    <source>
        <dbReference type="PROSITE" id="PS01180"/>
    </source>
</evidence>
<dbReference type="Pfam" id="PF00431">
    <property type="entry name" value="CUB"/>
    <property type="match status" value="1"/>
</dbReference>
<gene>
    <name evidence="5" type="ORF">SSLN_LOCUS6055</name>
</gene>
<keyword evidence="1" id="KW-0677">Repeat</keyword>